<reference evidence="3 4" key="1">
    <citation type="submission" date="2020-08" db="EMBL/GenBank/DDBJ databases">
        <title>Genomic Encyclopedia of Type Strains, Phase III (KMG-III): the genomes of soil and plant-associated and newly described type strains.</title>
        <authorList>
            <person name="Whitman W."/>
        </authorList>
    </citation>
    <scope>NUCLEOTIDE SEQUENCE [LARGE SCALE GENOMIC DNA]</scope>
    <source>
        <strain evidence="3 4">SFB5A</strain>
    </source>
</reference>
<dbReference type="AlphaFoldDB" id="A0A7W7U2G5"/>
<feature type="signal peptide" evidence="2">
    <location>
        <begin position="1"/>
        <end position="37"/>
    </location>
</feature>
<dbReference type="SUPFAM" id="SSF69318">
    <property type="entry name" value="Integrin alpha N-terminal domain"/>
    <property type="match status" value="1"/>
</dbReference>
<name>A0A7W7U2G5_9ACTN</name>
<dbReference type="InterPro" id="IPR028994">
    <property type="entry name" value="Integrin_alpha_N"/>
</dbReference>
<dbReference type="Proteomes" id="UP000582643">
    <property type="component" value="Unassembled WGS sequence"/>
</dbReference>
<dbReference type="PROSITE" id="PS51318">
    <property type="entry name" value="TAT"/>
    <property type="match status" value="1"/>
</dbReference>
<dbReference type="Pfam" id="PF13517">
    <property type="entry name" value="FG-GAP_3"/>
    <property type="match status" value="1"/>
</dbReference>
<evidence type="ECO:0000313" key="3">
    <source>
        <dbReference type="EMBL" id="MBB4983769.1"/>
    </source>
</evidence>
<evidence type="ECO:0008006" key="5">
    <source>
        <dbReference type="Google" id="ProtNLM"/>
    </source>
</evidence>
<organism evidence="3 4">
    <name type="scientific">Streptomyces nymphaeiformis</name>
    <dbReference type="NCBI Taxonomy" id="2663842"/>
    <lineage>
        <taxon>Bacteria</taxon>
        <taxon>Bacillati</taxon>
        <taxon>Actinomycetota</taxon>
        <taxon>Actinomycetes</taxon>
        <taxon>Kitasatosporales</taxon>
        <taxon>Streptomycetaceae</taxon>
        <taxon>Streptomyces</taxon>
    </lineage>
</organism>
<keyword evidence="1 2" id="KW-0732">Signal</keyword>
<gene>
    <name evidence="3" type="ORF">GGE06_004711</name>
</gene>
<sequence length="746" mass="78190">MDHRIRVPVSRRRRRLGAAALVALAVTAGALATPAVAAPPTGVTAGTAATTTAPYPQGAELWSLGRTGFLTWPAEASYPARWTRLSDGAVTDFPTGHTVFGSRDSDVVIDEAGDTVALRDMAAGTELFKVDLTHYGTDSRVAGAVRSTLFVTSSNGAGGESLRLLTPAAGGLPASRSVGGLPTDATRLWAVGVAGDSALITYRTGSGSVWALLDLTTGTVTSHHAAPDLQDAAVSATYVAWTEQPSGGSATVVALNRATGAVQRIPLAAQDRVALGLVGNWITYGQVDGLLAYEPSPLLALTARDLNTGTTRKLLDHVVSDVNGPDGTNAVHGGTVAQGQGLYRIAPGTGGVPVATLLAPSGEPTKVDLLGHSIPATIDLSRNRTFDLKWRLSRINVEMTLTLRNTRTGDTKVEHVLPLAEQASDFTYAHYVWAGDVGWPGSPDRSTGAPTGPYTWRIDARPLNGIGPTMTESGSFTVVRSKPQPHDFDGDGSPDLLMRDTTGRLLLADTFRSRDAGSGYEVLQEQHFKVVGQGYGIYDKIEATGNLGGSGVGDFVARDKAGVLWLYKGRGDDTFSARMRIGGGWGVYTRLTGGSDLTGDGRADLVAVDTAGALWMYPGTGRDTAPFAARKRIGTGWGVYDQLTAVGNLAGGPAGDLVARDRAGVLWLYLGKGDGTFSARTRIGGGWGGLGRLVGIGDADRDGRPDLYAEGSLFRGTGDWAAPLRPREETSPVHFWTTAVTYNHFA</sequence>
<accession>A0A7W7U2G5</accession>
<keyword evidence="4" id="KW-1185">Reference proteome</keyword>
<feature type="chain" id="PRO_5031180935" description="VCBS repeat-containing protein" evidence="2">
    <location>
        <begin position="38"/>
        <end position="746"/>
    </location>
</feature>
<dbReference type="EMBL" id="JACHJY010000006">
    <property type="protein sequence ID" value="MBB4983769.1"/>
    <property type="molecule type" value="Genomic_DNA"/>
</dbReference>
<dbReference type="InterPro" id="IPR006311">
    <property type="entry name" value="TAT_signal"/>
</dbReference>
<dbReference type="RefSeq" id="WP_184931588.1">
    <property type="nucleotide sequence ID" value="NZ_JACHJY010000006.1"/>
</dbReference>
<dbReference type="InterPro" id="IPR013517">
    <property type="entry name" value="FG-GAP"/>
</dbReference>
<protein>
    <recommendedName>
        <fullName evidence="5">VCBS repeat-containing protein</fullName>
    </recommendedName>
</protein>
<proteinExistence type="predicted"/>
<comment type="caution">
    <text evidence="3">The sequence shown here is derived from an EMBL/GenBank/DDBJ whole genome shotgun (WGS) entry which is preliminary data.</text>
</comment>
<evidence type="ECO:0000313" key="4">
    <source>
        <dbReference type="Proteomes" id="UP000582643"/>
    </source>
</evidence>
<dbReference type="SUPFAM" id="SSF69304">
    <property type="entry name" value="Tricorn protease N-terminal domain"/>
    <property type="match status" value="1"/>
</dbReference>
<evidence type="ECO:0000256" key="1">
    <source>
        <dbReference type="ARBA" id="ARBA00022729"/>
    </source>
</evidence>
<evidence type="ECO:0000256" key="2">
    <source>
        <dbReference type="SAM" id="SignalP"/>
    </source>
</evidence>